<evidence type="ECO:0000313" key="2">
    <source>
        <dbReference type="EMBL" id="VAW31257.1"/>
    </source>
</evidence>
<reference evidence="2" key="1">
    <citation type="submission" date="2018-06" db="EMBL/GenBank/DDBJ databases">
        <authorList>
            <person name="Zhirakovskaya E."/>
        </authorList>
    </citation>
    <scope>NUCLEOTIDE SEQUENCE</scope>
</reference>
<name>A0A3B0V0D5_9ZZZZ</name>
<feature type="transmembrane region" description="Helical" evidence="1">
    <location>
        <begin position="111"/>
        <end position="129"/>
    </location>
</feature>
<keyword evidence="1" id="KW-1133">Transmembrane helix</keyword>
<accession>A0A3B0V0D5</accession>
<proteinExistence type="predicted"/>
<dbReference type="EMBL" id="UOEU01000188">
    <property type="protein sequence ID" value="VAW31257.1"/>
    <property type="molecule type" value="Genomic_DNA"/>
</dbReference>
<gene>
    <name evidence="2" type="ORF">MNBD_CHLOROFLEXI01-3927</name>
</gene>
<sequence>MSDHFNKIMLETVTNQESANALIGRLFDITRPEAVYSQPVTVGEHTIITASEYMAGMGVGYGSGGGLSAQEEPEGMGIGGGGGGGGTALARPVATIIVGPNGVRVEPIIDVTKIAITMFTALGAMVLALRKMKP</sequence>
<dbReference type="AlphaFoldDB" id="A0A3B0V0D5"/>
<keyword evidence="1" id="KW-0812">Transmembrane</keyword>
<dbReference type="Pfam" id="PF09579">
    <property type="entry name" value="Spore_YtfJ"/>
    <property type="match status" value="1"/>
</dbReference>
<keyword evidence="1" id="KW-0472">Membrane</keyword>
<dbReference type="InterPro" id="IPR014229">
    <property type="entry name" value="Spore_YtfJ"/>
</dbReference>
<evidence type="ECO:0000256" key="1">
    <source>
        <dbReference type="SAM" id="Phobius"/>
    </source>
</evidence>
<protein>
    <recommendedName>
        <fullName evidence="3">Sporulation protein YtfJ</fullName>
    </recommendedName>
</protein>
<evidence type="ECO:0008006" key="3">
    <source>
        <dbReference type="Google" id="ProtNLM"/>
    </source>
</evidence>
<organism evidence="2">
    <name type="scientific">hydrothermal vent metagenome</name>
    <dbReference type="NCBI Taxonomy" id="652676"/>
    <lineage>
        <taxon>unclassified sequences</taxon>
        <taxon>metagenomes</taxon>
        <taxon>ecological metagenomes</taxon>
    </lineage>
</organism>